<accession>A0A6S7KFY4</accession>
<organism evidence="1 2">
    <name type="scientific">Paramuricea clavata</name>
    <name type="common">Red gorgonian</name>
    <name type="synonym">Violescent sea-whip</name>
    <dbReference type="NCBI Taxonomy" id="317549"/>
    <lineage>
        <taxon>Eukaryota</taxon>
        <taxon>Metazoa</taxon>
        <taxon>Cnidaria</taxon>
        <taxon>Anthozoa</taxon>
        <taxon>Octocorallia</taxon>
        <taxon>Malacalcyonacea</taxon>
        <taxon>Plexauridae</taxon>
        <taxon>Paramuricea</taxon>
    </lineage>
</organism>
<proteinExistence type="predicted"/>
<dbReference type="EMBL" id="CACRXK020028696">
    <property type="protein sequence ID" value="CAB4041661.1"/>
    <property type="molecule type" value="Genomic_DNA"/>
</dbReference>
<dbReference type="AlphaFoldDB" id="A0A6S7KFY4"/>
<name>A0A6S7KFY4_PARCT</name>
<sequence length="221" mass="25874">ELVRKYPVCVDISTQTKNDDQKLCNNNAGQFCMSENAYVNLLNKVAEVRNDTAHSISQPRINKNVNANSSKHLVACPFLLKKGHCLKGSRCDFSHNISQSRLSKKASVNPPKEVNHTFRSRYNPEAPHQQFHKNKYNNRCIRKGQNFKRPVIHRNNPITPHFRWYQTNYHPPLRSERLTQSLEWETYSDFVHQMTTPYMHGRQKLTQFSNRKFSDHLPDQG</sequence>
<feature type="non-terminal residue" evidence="1">
    <location>
        <position position="221"/>
    </location>
</feature>
<gene>
    <name evidence="1" type="ORF">PACLA_8A076577</name>
</gene>
<feature type="non-terminal residue" evidence="1">
    <location>
        <position position="1"/>
    </location>
</feature>
<dbReference type="SUPFAM" id="SSF90229">
    <property type="entry name" value="CCCH zinc finger"/>
    <property type="match status" value="1"/>
</dbReference>
<keyword evidence="2" id="KW-1185">Reference proteome</keyword>
<evidence type="ECO:0000313" key="2">
    <source>
        <dbReference type="Proteomes" id="UP001152795"/>
    </source>
</evidence>
<dbReference type="GO" id="GO:0046872">
    <property type="term" value="F:metal ion binding"/>
    <property type="evidence" value="ECO:0007669"/>
    <property type="project" value="InterPro"/>
</dbReference>
<dbReference type="Proteomes" id="UP001152795">
    <property type="component" value="Unassembled WGS sequence"/>
</dbReference>
<dbReference type="InterPro" id="IPR000571">
    <property type="entry name" value="Znf_CCCH"/>
</dbReference>
<dbReference type="InterPro" id="IPR036855">
    <property type="entry name" value="Znf_CCCH_sf"/>
</dbReference>
<protein>
    <submittedName>
        <fullName evidence="1">---NA</fullName>
    </submittedName>
</protein>
<reference evidence="1" key="1">
    <citation type="submission" date="2020-04" db="EMBL/GenBank/DDBJ databases">
        <authorList>
            <person name="Alioto T."/>
            <person name="Alioto T."/>
            <person name="Gomez Garrido J."/>
        </authorList>
    </citation>
    <scope>NUCLEOTIDE SEQUENCE</scope>
    <source>
        <strain evidence="1">A484AB</strain>
    </source>
</reference>
<comment type="caution">
    <text evidence="1">The sequence shown here is derived from an EMBL/GenBank/DDBJ whole genome shotgun (WGS) entry which is preliminary data.</text>
</comment>
<dbReference type="PROSITE" id="PS50103">
    <property type="entry name" value="ZF_C3H1"/>
    <property type="match status" value="1"/>
</dbReference>
<evidence type="ECO:0000313" key="1">
    <source>
        <dbReference type="EMBL" id="CAB4041661.1"/>
    </source>
</evidence>